<dbReference type="Proteomes" id="UP000191980">
    <property type="component" value="Unassembled WGS sequence"/>
</dbReference>
<dbReference type="SMART" id="SM01321">
    <property type="entry name" value="Y1_Tnp"/>
    <property type="match status" value="1"/>
</dbReference>
<feature type="domain" description="Transposase IS200-like" evidence="1">
    <location>
        <begin position="9"/>
        <end position="124"/>
    </location>
</feature>
<evidence type="ECO:0000259" key="1">
    <source>
        <dbReference type="SMART" id="SM01321"/>
    </source>
</evidence>
<protein>
    <submittedName>
        <fullName evidence="2">Transposase</fullName>
    </submittedName>
</protein>
<name>A0A1V8M4P3_9GAMM</name>
<dbReference type="OrthoDB" id="9814067at2"/>
<dbReference type="GO" id="GO:0004803">
    <property type="term" value="F:transposase activity"/>
    <property type="evidence" value="ECO:0007669"/>
    <property type="project" value="InterPro"/>
</dbReference>
<dbReference type="AlphaFoldDB" id="A0A1V8M4P3"/>
<dbReference type="GO" id="GO:0006313">
    <property type="term" value="P:DNA transposition"/>
    <property type="evidence" value="ECO:0007669"/>
    <property type="project" value="InterPro"/>
</dbReference>
<dbReference type="Pfam" id="PF01797">
    <property type="entry name" value="Y1_Tnp"/>
    <property type="match status" value="1"/>
</dbReference>
<dbReference type="GO" id="GO:0003677">
    <property type="term" value="F:DNA binding"/>
    <property type="evidence" value="ECO:0007669"/>
    <property type="project" value="InterPro"/>
</dbReference>
<dbReference type="PANTHER" id="PTHR34322:SF2">
    <property type="entry name" value="TRANSPOSASE IS200-LIKE DOMAIN-CONTAINING PROTEIN"/>
    <property type="match status" value="1"/>
</dbReference>
<dbReference type="PANTHER" id="PTHR34322">
    <property type="entry name" value="TRANSPOSASE, Y1_TNP DOMAIN-CONTAINING"/>
    <property type="match status" value="1"/>
</dbReference>
<comment type="caution">
    <text evidence="2">The sequence shown here is derived from an EMBL/GenBank/DDBJ whole genome shotgun (WGS) entry which is preliminary data.</text>
</comment>
<dbReference type="Gene3D" id="3.30.70.1290">
    <property type="entry name" value="Transposase IS200-like"/>
    <property type="match status" value="1"/>
</dbReference>
<gene>
    <name evidence="2" type="ORF">AU255_01100</name>
</gene>
<dbReference type="EMBL" id="LPUF01000001">
    <property type="protein sequence ID" value="OQK16532.1"/>
    <property type="molecule type" value="Genomic_DNA"/>
</dbReference>
<organism evidence="2 3">
    <name type="scientific">Methyloprofundus sedimenti</name>
    <dbReference type="NCBI Taxonomy" id="1420851"/>
    <lineage>
        <taxon>Bacteria</taxon>
        <taxon>Pseudomonadati</taxon>
        <taxon>Pseudomonadota</taxon>
        <taxon>Gammaproteobacteria</taxon>
        <taxon>Methylococcales</taxon>
        <taxon>Methylococcaceae</taxon>
        <taxon>Methyloprofundus</taxon>
    </lineage>
</organism>
<reference evidence="2 3" key="1">
    <citation type="submission" date="2015-12" db="EMBL/GenBank/DDBJ databases">
        <authorList>
            <person name="Shamseldin A."/>
            <person name="Moawad H."/>
            <person name="Abd El-Rahim W.M."/>
            <person name="Sadowsky M.J."/>
        </authorList>
    </citation>
    <scope>NUCLEOTIDE SEQUENCE [LARGE SCALE GENOMIC DNA]</scope>
    <source>
        <strain evidence="2 3">WF1</strain>
    </source>
</reference>
<evidence type="ECO:0000313" key="3">
    <source>
        <dbReference type="Proteomes" id="UP000191980"/>
    </source>
</evidence>
<dbReference type="STRING" id="1420851.AU255_01100"/>
<evidence type="ECO:0000313" key="2">
    <source>
        <dbReference type="EMBL" id="OQK16532.1"/>
    </source>
</evidence>
<dbReference type="InterPro" id="IPR002686">
    <property type="entry name" value="Transposase_17"/>
</dbReference>
<sequence>MPRKPRFYLPGVPVHIVQRGNNRDPIFFDESDYTTYLGWLKEGLDKYHCQLHAYVLMTNHVHLLVTPVAENSVSRLVQYVGRRYVPYINHKYGRSGTLWEGRYKSSLVQEDSYLLTCMRYIELNPVRAGMVKNAIEYPWSSYAFNALGKPNELLEPHSIYHSLGINVNARMGAYAKLFLAHMADNITQEIRDAWQTGTPLANDRFKAEIERTLNKKVGYARRGRPVVEKT</sequence>
<proteinExistence type="predicted"/>
<dbReference type="InterPro" id="IPR036515">
    <property type="entry name" value="Transposase_17_sf"/>
</dbReference>
<keyword evidence="3" id="KW-1185">Reference proteome</keyword>
<dbReference type="RefSeq" id="WP_080521163.1">
    <property type="nucleotide sequence ID" value="NZ_LPUF01000001.1"/>
</dbReference>
<accession>A0A1V8M4P3</accession>
<dbReference type="SUPFAM" id="SSF143422">
    <property type="entry name" value="Transposase IS200-like"/>
    <property type="match status" value="1"/>
</dbReference>